<keyword evidence="7 11" id="KW-0408">Iron</keyword>
<evidence type="ECO:0000259" key="13">
    <source>
        <dbReference type="Pfam" id="PF03315"/>
    </source>
</evidence>
<dbReference type="InterPro" id="IPR005130">
    <property type="entry name" value="Ser_deHydtase-like_asu"/>
</dbReference>
<evidence type="ECO:0000259" key="12">
    <source>
        <dbReference type="Pfam" id="PF03313"/>
    </source>
</evidence>
<dbReference type="NCBIfam" id="TIGR00720">
    <property type="entry name" value="sda_mono"/>
    <property type="match status" value="1"/>
</dbReference>
<evidence type="ECO:0000256" key="1">
    <source>
        <dbReference type="ARBA" id="ARBA00001966"/>
    </source>
</evidence>
<accession>A0A1F7WGY2</accession>
<keyword evidence="8 11" id="KW-0411">Iron-sulfur</keyword>
<dbReference type="STRING" id="1817813.A2008_12960"/>
<dbReference type="AlphaFoldDB" id="A0A1F7WGY2"/>
<reference evidence="14 15" key="1">
    <citation type="journal article" date="2016" name="Nat. Commun.">
        <title>Thousands of microbial genomes shed light on interconnected biogeochemical processes in an aquifer system.</title>
        <authorList>
            <person name="Anantharaman K."/>
            <person name="Brown C.T."/>
            <person name="Hug L.A."/>
            <person name="Sharon I."/>
            <person name="Castelle C.J."/>
            <person name="Probst A.J."/>
            <person name="Thomas B.C."/>
            <person name="Singh A."/>
            <person name="Wilkins M.J."/>
            <person name="Karaoz U."/>
            <person name="Brodie E.L."/>
            <person name="Williams K.H."/>
            <person name="Hubbard S.S."/>
            <person name="Banfield J.F."/>
        </authorList>
    </citation>
    <scope>NUCLEOTIDE SEQUENCE [LARGE SCALE GENOMIC DNA]</scope>
</reference>
<evidence type="ECO:0000313" key="14">
    <source>
        <dbReference type="EMBL" id="OGM01458.1"/>
    </source>
</evidence>
<evidence type="ECO:0000256" key="8">
    <source>
        <dbReference type="ARBA" id="ARBA00023014"/>
    </source>
</evidence>
<dbReference type="PANTHER" id="PTHR30182:SF1">
    <property type="entry name" value="L-SERINE DEHYDRATASE 1"/>
    <property type="match status" value="1"/>
</dbReference>
<dbReference type="GO" id="GO:0046872">
    <property type="term" value="F:metal ion binding"/>
    <property type="evidence" value="ECO:0007669"/>
    <property type="project" value="UniProtKB-KW"/>
</dbReference>
<gene>
    <name evidence="14" type="ORF">A2008_12960</name>
</gene>
<evidence type="ECO:0000256" key="7">
    <source>
        <dbReference type="ARBA" id="ARBA00023004"/>
    </source>
</evidence>
<dbReference type="Proteomes" id="UP000178735">
    <property type="component" value="Unassembled WGS sequence"/>
</dbReference>
<evidence type="ECO:0000313" key="15">
    <source>
        <dbReference type="Proteomes" id="UP000178735"/>
    </source>
</evidence>
<keyword evidence="5 11" id="KW-0004">4Fe-4S</keyword>
<evidence type="ECO:0000256" key="4">
    <source>
        <dbReference type="ARBA" id="ARBA00022432"/>
    </source>
</evidence>
<dbReference type="GO" id="GO:0006094">
    <property type="term" value="P:gluconeogenesis"/>
    <property type="evidence" value="ECO:0007669"/>
    <property type="project" value="UniProtKB-KW"/>
</dbReference>
<dbReference type="EMBL" id="MGFH01000236">
    <property type="protein sequence ID" value="OGM01458.1"/>
    <property type="molecule type" value="Genomic_DNA"/>
</dbReference>
<comment type="catalytic activity">
    <reaction evidence="10 11">
        <text>L-serine = pyruvate + NH4(+)</text>
        <dbReference type="Rhea" id="RHEA:19169"/>
        <dbReference type="ChEBI" id="CHEBI:15361"/>
        <dbReference type="ChEBI" id="CHEBI:28938"/>
        <dbReference type="ChEBI" id="CHEBI:33384"/>
        <dbReference type="EC" id="4.3.1.17"/>
    </reaction>
</comment>
<feature type="domain" description="Serine dehydratase-like alpha subunit" evidence="12">
    <location>
        <begin position="153"/>
        <end position="394"/>
    </location>
</feature>
<dbReference type="SUPFAM" id="SSF143548">
    <property type="entry name" value="Serine metabolism enzymes domain"/>
    <property type="match status" value="1"/>
</dbReference>
<dbReference type="Gene3D" id="3.30.1330.90">
    <property type="entry name" value="D-3-phosphoglycerate dehydrogenase, domain 3"/>
    <property type="match status" value="1"/>
</dbReference>
<evidence type="ECO:0000256" key="2">
    <source>
        <dbReference type="ARBA" id="ARBA00004742"/>
    </source>
</evidence>
<evidence type="ECO:0000256" key="9">
    <source>
        <dbReference type="ARBA" id="ARBA00023239"/>
    </source>
</evidence>
<comment type="caution">
    <text evidence="14">The sequence shown here is derived from an EMBL/GenBank/DDBJ whole genome shotgun (WGS) entry which is preliminary data.</text>
</comment>
<proteinExistence type="inferred from homology"/>
<dbReference type="InterPro" id="IPR029009">
    <property type="entry name" value="ASB_dom_sf"/>
</dbReference>
<dbReference type="PANTHER" id="PTHR30182">
    <property type="entry name" value="L-SERINE DEHYDRATASE"/>
    <property type="match status" value="1"/>
</dbReference>
<dbReference type="InterPro" id="IPR004644">
    <property type="entry name" value="Fe-S_L-Ser_mono"/>
</dbReference>
<feature type="domain" description="Serine dehydratase beta chain" evidence="13">
    <location>
        <begin position="3"/>
        <end position="61"/>
    </location>
</feature>
<name>A0A1F7WGY2_9BACT</name>
<comment type="cofactor">
    <cofactor evidence="1 11">
        <name>[4Fe-4S] cluster</name>
        <dbReference type="ChEBI" id="CHEBI:49883"/>
    </cofactor>
</comment>
<comment type="pathway">
    <text evidence="2">Carbohydrate biosynthesis; gluconeogenesis.</text>
</comment>
<dbReference type="GO" id="GO:0003941">
    <property type="term" value="F:L-serine ammonia-lyase activity"/>
    <property type="evidence" value="ECO:0007669"/>
    <property type="project" value="UniProtKB-UniRule"/>
</dbReference>
<dbReference type="EC" id="4.3.1.17" evidence="11"/>
<evidence type="ECO:0000256" key="11">
    <source>
        <dbReference type="RuleBase" id="RU366059"/>
    </source>
</evidence>
<organism evidence="14 15">
    <name type="scientific">Candidatus Wallbacteria bacterium GWC2_49_35</name>
    <dbReference type="NCBI Taxonomy" id="1817813"/>
    <lineage>
        <taxon>Bacteria</taxon>
        <taxon>Candidatus Walliibacteriota</taxon>
    </lineage>
</organism>
<evidence type="ECO:0000256" key="3">
    <source>
        <dbReference type="ARBA" id="ARBA00008636"/>
    </source>
</evidence>
<dbReference type="Pfam" id="PF03313">
    <property type="entry name" value="SDH_alpha"/>
    <property type="match status" value="1"/>
</dbReference>
<dbReference type="InterPro" id="IPR051318">
    <property type="entry name" value="Fe-S_L-Ser"/>
</dbReference>
<keyword evidence="4 11" id="KW-0312">Gluconeogenesis</keyword>
<keyword evidence="9 11" id="KW-0456">Lyase</keyword>
<keyword evidence="6 11" id="KW-0479">Metal-binding</keyword>
<dbReference type="InterPro" id="IPR005131">
    <property type="entry name" value="Ser_deHydtase_bsu"/>
</dbReference>
<sequence length="402" mass="42790">MKSVREIYKIGHGPSSSHTMGPRRAASIFKTRFPDAASYKVTLYGSLAATGRGHLTDAAIIDEFGPAACEVIFKNEELLPLHANGMLFEAKDAGGAAAGAWKAYSVGGGDLADEEGTFRESSSVYPLRRLTDILEWADKNGRLLSDYVEENEDAALYEHLGAAWDAMKRSIARGLEAEGRLPGGLNLARKAYSYYLKANNSAEILQKMNLLFSYALAVSEENASGGVVVTAPTCGSSGVLPAVLYLLKKAYNFSDAKIVRAMATAGLIGNIAKHNASISGAEVGCQGEVGVACAMAAAAAAKLLGGTIYQVEYAAEMGLEHHLGLTCDPVMGLVQIPCIERNAMAAARAFECAAFALNSDGKHRISFDEVVDTMAATGRDLKDGYRETARCGLAREWDLKKK</sequence>
<comment type="similarity">
    <text evidence="3 11">Belongs to the iron-sulfur dependent L-serine dehydratase family.</text>
</comment>
<dbReference type="GO" id="GO:0051539">
    <property type="term" value="F:4 iron, 4 sulfur cluster binding"/>
    <property type="evidence" value="ECO:0007669"/>
    <property type="project" value="UniProtKB-UniRule"/>
</dbReference>
<evidence type="ECO:0000256" key="6">
    <source>
        <dbReference type="ARBA" id="ARBA00022723"/>
    </source>
</evidence>
<dbReference type="Pfam" id="PF03315">
    <property type="entry name" value="SDH_beta"/>
    <property type="match status" value="1"/>
</dbReference>
<protein>
    <recommendedName>
        <fullName evidence="11">L-serine dehydratase</fullName>
        <ecNumber evidence="11">4.3.1.17</ecNumber>
    </recommendedName>
</protein>
<evidence type="ECO:0000256" key="5">
    <source>
        <dbReference type="ARBA" id="ARBA00022485"/>
    </source>
</evidence>
<evidence type="ECO:0000256" key="10">
    <source>
        <dbReference type="ARBA" id="ARBA00049406"/>
    </source>
</evidence>